<feature type="compositionally biased region" description="Basic residues" evidence="1">
    <location>
        <begin position="164"/>
        <end position="174"/>
    </location>
</feature>
<accession>A0A8I3A7W7</accession>
<organism evidence="2 3">
    <name type="scientific">Boletus reticuloceps</name>
    <dbReference type="NCBI Taxonomy" id="495285"/>
    <lineage>
        <taxon>Eukaryota</taxon>
        <taxon>Fungi</taxon>
        <taxon>Dikarya</taxon>
        <taxon>Basidiomycota</taxon>
        <taxon>Agaricomycotina</taxon>
        <taxon>Agaricomycetes</taxon>
        <taxon>Agaricomycetidae</taxon>
        <taxon>Boletales</taxon>
        <taxon>Boletineae</taxon>
        <taxon>Boletaceae</taxon>
        <taxon>Boletoideae</taxon>
        <taxon>Boletus</taxon>
    </lineage>
</organism>
<feature type="region of interest" description="Disordered" evidence="1">
    <location>
        <begin position="65"/>
        <end position="91"/>
    </location>
</feature>
<proteinExistence type="predicted"/>
<feature type="compositionally biased region" description="Low complexity" evidence="1">
    <location>
        <begin position="176"/>
        <end position="194"/>
    </location>
</feature>
<keyword evidence="3" id="KW-1185">Reference proteome</keyword>
<name>A0A8I3A7W7_9AGAM</name>
<protein>
    <submittedName>
        <fullName evidence="2">Uncharacterized protein</fullName>
    </submittedName>
</protein>
<evidence type="ECO:0000313" key="3">
    <source>
        <dbReference type="Proteomes" id="UP000683000"/>
    </source>
</evidence>
<evidence type="ECO:0000256" key="1">
    <source>
        <dbReference type="SAM" id="MobiDB-lite"/>
    </source>
</evidence>
<feature type="compositionally biased region" description="Low complexity" evidence="1">
    <location>
        <begin position="236"/>
        <end position="248"/>
    </location>
</feature>
<feature type="compositionally biased region" description="Polar residues" evidence="1">
    <location>
        <begin position="196"/>
        <end position="216"/>
    </location>
</feature>
<gene>
    <name evidence="2" type="ORF">JVT61DRAFT_6518</name>
</gene>
<dbReference type="AlphaFoldDB" id="A0A8I3A7W7"/>
<feature type="region of interest" description="Disordered" evidence="1">
    <location>
        <begin position="160"/>
        <end position="266"/>
    </location>
</feature>
<dbReference type="Proteomes" id="UP000683000">
    <property type="component" value="Unassembled WGS sequence"/>
</dbReference>
<evidence type="ECO:0000313" key="2">
    <source>
        <dbReference type="EMBL" id="KAG6373371.1"/>
    </source>
</evidence>
<feature type="compositionally biased region" description="Pro residues" evidence="1">
    <location>
        <begin position="70"/>
        <end position="82"/>
    </location>
</feature>
<sequence>MDGVDPPHELVNALAGPSSIAQDAPLIFLPPPMAPSQPQSFLASTQDLLARFRLHAAYDKHVRVSLDPSPSAPAQPNLPPPPDQDEKKKKNSYRHLIKSLPGKHSMKKDDYLVTIMQVPPKQHIPIVQFDVKTQKEAFTVSAEGLKGWNAGALIIESAQAREDRKKRKEFKKLTRAQGLTPGPLPGTPTALPQPQSTPSHPTIPSAQQPPGTSQILQAKPRVAPVTIPPPGSVDQSTSTPTSATPRSAVPVTAPPQRTNTSMPGRGLKRELEDGVIQPPTPISLSPNVPIGVVGARAGVGNVRPRPIKKQRMVRQPIYQPLDVLSPNSIHPYGGSV</sequence>
<comment type="caution">
    <text evidence="2">The sequence shown here is derived from an EMBL/GenBank/DDBJ whole genome shotgun (WGS) entry which is preliminary data.</text>
</comment>
<dbReference type="EMBL" id="JAGFBS010000022">
    <property type="protein sequence ID" value="KAG6373371.1"/>
    <property type="molecule type" value="Genomic_DNA"/>
</dbReference>
<dbReference type="OrthoDB" id="2160599at2759"/>
<reference evidence="2" key="1">
    <citation type="submission" date="2021-03" db="EMBL/GenBank/DDBJ databases">
        <title>Evolutionary innovations through gain and loss of genes in the ectomycorrhizal Boletales.</title>
        <authorList>
            <person name="Wu G."/>
            <person name="Miyauchi S."/>
            <person name="Morin E."/>
            <person name="Yang Z.-L."/>
            <person name="Xu J."/>
            <person name="Martin F.M."/>
        </authorList>
    </citation>
    <scope>NUCLEOTIDE SEQUENCE</scope>
    <source>
        <strain evidence="2">BR01</strain>
    </source>
</reference>